<dbReference type="GO" id="GO:0003743">
    <property type="term" value="F:translation initiation factor activity"/>
    <property type="evidence" value="ECO:0007669"/>
    <property type="project" value="UniProtKB-UniRule"/>
</dbReference>
<dbReference type="InterPro" id="IPR005225">
    <property type="entry name" value="Small_GTP-bd"/>
</dbReference>
<dbReference type="NCBIfam" id="TIGR00487">
    <property type="entry name" value="IF-2"/>
    <property type="match status" value="1"/>
</dbReference>
<comment type="function">
    <text evidence="7 8">One of the essential components for the initiation of protein synthesis. Protects formylmethionyl-tRNA from spontaneous hydrolysis and promotes its binding to the 30S ribosomal subunits. Also involved in the hydrolysis of GTP during the formation of the 70S ribosomal complex.</text>
</comment>
<dbReference type="Pfam" id="PF00009">
    <property type="entry name" value="GTP_EFTU"/>
    <property type="match status" value="1"/>
</dbReference>
<dbReference type="InterPro" id="IPR015760">
    <property type="entry name" value="TIF_IF2"/>
</dbReference>
<gene>
    <name evidence="7" type="primary">infB</name>
    <name evidence="11" type="ORF">ENL07_11045</name>
</gene>
<keyword evidence="7" id="KW-0963">Cytoplasm</keyword>
<organism evidence="11">
    <name type="scientific">Chlorobaculum parvum</name>
    <dbReference type="NCBI Taxonomy" id="274539"/>
    <lineage>
        <taxon>Bacteria</taxon>
        <taxon>Pseudomonadati</taxon>
        <taxon>Chlorobiota</taxon>
        <taxon>Chlorobiia</taxon>
        <taxon>Chlorobiales</taxon>
        <taxon>Chlorobiaceae</taxon>
        <taxon>Chlorobaculum</taxon>
    </lineage>
</organism>
<feature type="compositionally biased region" description="Basic and acidic residues" evidence="9">
    <location>
        <begin position="148"/>
        <end position="167"/>
    </location>
</feature>
<comment type="subcellular location">
    <subcellularLocation>
        <location evidence="7">Cytoplasm</location>
    </subcellularLocation>
</comment>
<sequence>MAIEEKQKRFRISDIARELQVSPREVLQFVKQEGGKVASTSSMVGEEMRGMIFGNFSQEKKLVDETRKIRAEKKKRLTRLEEQSRKAYEKEQQLKECLSSGPSPAPTVHMPEPVKEPFVEIPSKPEPLFSPAAPAEAPAFAEMAQPEPTKEEVAETKTPEAESKPVEQPEPAAQDEPEGKLQPAQEPKAEEPDESSQALVQTLPDSMKTYEAPQKIGGLTVLGTIDVLSGSDRKKKSRKKSFKESAAELKDEFEGTTSSTSGEVGADKKKSGGTAGESDFSGGKKKKGKKKKKVEVDDKVISRNIKNTISGMDDSSSSGSRQKFRKMRRMERERELEEAEAMREAEKSLIKVTEYASPHELAELMGLTAKDIIQKCFALGKFVTINQRLDKEIIELIAMEFGFDIEFTTEVEATTAEEQVDNPEDMQTRPPVVTIMGHVDHGKTSLLDYIRRSNVVAGESGGITQHIGAYEVTVEGDRQITFLDTPGHEAFTAMRARGAQVTDIVILVVAADDSVMPQTIEAINHSKAAGVPIVVALNKIDKPEVNVDKIKTQLSEAGVLVEDWGGEYQCQEISAKKGIGISELMEKVLTEAEVCELKGNYSRDIMASGIIVESELDKGKGVVSTVLVQRGFLKVGDPFVAGNSMGKVRALMDERGKRIKEAGPSQPVRVLGFEDMPQSGDILTVMESDRDARDLAQKRQIIKREHEFRRSTRVKLDSIARQIKEGLKKELSVIIKADTDGSIQALADGLMKIHNEEVKVQLIHQGVGQITETDVLLAAASDAIIIGFRVRPNVNAKRLAEKEDLDVRFYSVIYHVLEDVEKALEGMLSPELHEESIGSVEIRQVFRVPKVGNVGGAYVLDGKIFRDSNVRLLRDGVQIYEGQLDSLKRFKDDVKEVDSGYECGLSLKGYDDIKVGDVVEAYKIVEKKRKL</sequence>
<keyword evidence="5 7" id="KW-0648">Protein biosynthesis</keyword>
<dbReference type="Gene3D" id="1.10.10.2480">
    <property type="match status" value="1"/>
</dbReference>
<dbReference type="FunFam" id="3.40.50.300:FF:000019">
    <property type="entry name" value="Translation initiation factor IF-2"/>
    <property type="match status" value="1"/>
</dbReference>
<feature type="compositionally biased region" description="Polar residues" evidence="9">
    <location>
        <begin position="195"/>
        <end position="204"/>
    </location>
</feature>
<dbReference type="PANTHER" id="PTHR43381">
    <property type="entry name" value="TRANSLATION INITIATION FACTOR IF-2-RELATED"/>
    <property type="match status" value="1"/>
</dbReference>
<dbReference type="SUPFAM" id="SSF50447">
    <property type="entry name" value="Translation proteins"/>
    <property type="match status" value="2"/>
</dbReference>
<feature type="compositionally biased region" description="Basic residues" evidence="9">
    <location>
        <begin position="283"/>
        <end position="293"/>
    </location>
</feature>
<dbReference type="NCBIfam" id="TIGR00231">
    <property type="entry name" value="small_GTP"/>
    <property type="match status" value="1"/>
</dbReference>
<dbReference type="InterPro" id="IPR053905">
    <property type="entry name" value="EF-G-like_DII"/>
</dbReference>
<feature type="binding site" evidence="7">
    <location>
        <begin position="538"/>
        <end position="541"/>
    </location>
    <ligand>
        <name>GTP</name>
        <dbReference type="ChEBI" id="CHEBI:37565"/>
    </ligand>
</feature>
<dbReference type="CDD" id="cd01887">
    <property type="entry name" value="IF2_eIF5B"/>
    <property type="match status" value="1"/>
</dbReference>
<dbReference type="PROSITE" id="PS01176">
    <property type="entry name" value="IF2"/>
    <property type="match status" value="1"/>
</dbReference>
<dbReference type="Gene3D" id="2.40.30.10">
    <property type="entry name" value="Translation factors"/>
    <property type="match status" value="2"/>
</dbReference>
<accession>A0A7C5HGF3</accession>
<keyword evidence="3 7" id="KW-0396">Initiation factor</keyword>
<dbReference type="InterPro" id="IPR009000">
    <property type="entry name" value="Transl_B-barrel_sf"/>
</dbReference>
<dbReference type="PROSITE" id="PS51722">
    <property type="entry name" value="G_TR_2"/>
    <property type="match status" value="1"/>
</dbReference>
<feature type="compositionally biased region" description="Basic and acidic residues" evidence="9">
    <location>
        <begin position="81"/>
        <end position="94"/>
    </location>
</feature>
<dbReference type="CDD" id="cd03702">
    <property type="entry name" value="IF2_mtIF2_II"/>
    <property type="match status" value="1"/>
</dbReference>
<evidence type="ECO:0000256" key="7">
    <source>
        <dbReference type="HAMAP-Rule" id="MF_00100"/>
    </source>
</evidence>
<dbReference type="PANTHER" id="PTHR43381:SF5">
    <property type="entry name" value="TR-TYPE G DOMAIN-CONTAINING PROTEIN"/>
    <property type="match status" value="1"/>
</dbReference>
<dbReference type="Gene3D" id="3.40.50.300">
    <property type="entry name" value="P-loop containing nucleotide triphosphate hydrolases"/>
    <property type="match status" value="1"/>
</dbReference>
<reference evidence="11" key="1">
    <citation type="journal article" date="2020" name="mSystems">
        <title>Genome- and Community-Level Interaction Insights into Carbon Utilization and Element Cycling Functions of Hydrothermarchaeota in Hydrothermal Sediment.</title>
        <authorList>
            <person name="Zhou Z."/>
            <person name="Liu Y."/>
            <person name="Xu W."/>
            <person name="Pan J."/>
            <person name="Luo Z.H."/>
            <person name="Li M."/>
        </authorList>
    </citation>
    <scope>NUCLEOTIDE SEQUENCE [LARGE SCALE GENOMIC DNA]</scope>
    <source>
        <strain evidence="11">HyVt-633</strain>
    </source>
</reference>
<dbReference type="GO" id="GO:0005525">
    <property type="term" value="F:GTP binding"/>
    <property type="evidence" value="ECO:0007669"/>
    <property type="project" value="UniProtKB-KW"/>
</dbReference>
<dbReference type="Pfam" id="PF11987">
    <property type="entry name" value="IF-2"/>
    <property type="match status" value="1"/>
</dbReference>
<dbReference type="FunFam" id="3.40.50.10050:FF:000001">
    <property type="entry name" value="Translation initiation factor IF-2"/>
    <property type="match status" value="1"/>
</dbReference>
<keyword evidence="4 7" id="KW-0547">Nucleotide-binding</keyword>
<dbReference type="InterPro" id="IPR000795">
    <property type="entry name" value="T_Tr_GTP-bd_dom"/>
</dbReference>
<feature type="region of interest" description="Disordered" evidence="9">
    <location>
        <begin position="81"/>
        <end position="297"/>
    </location>
</feature>
<evidence type="ECO:0000256" key="3">
    <source>
        <dbReference type="ARBA" id="ARBA00022540"/>
    </source>
</evidence>
<feature type="binding site" evidence="7">
    <location>
        <begin position="437"/>
        <end position="444"/>
    </location>
    <ligand>
        <name>GTP</name>
        <dbReference type="ChEBI" id="CHEBI:37565"/>
    </ligand>
</feature>
<name>A0A7C5HGF3_9CHLB</name>
<dbReference type="Pfam" id="PF22042">
    <property type="entry name" value="EF-G_D2"/>
    <property type="match status" value="1"/>
</dbReference>
<comment type="similarity">
    <text evidence="1 7 8">Belongs to the TRAFAC class translation factor GTPase superfamily. Classic translation factor GTPase family. IF-2 subfamily.</text>
</comment>
<evidence type="ECO:0000256" key="6">
    <source>
        <dbReference type="ARBA" id="ARBA00023134"/>
    </source>
</evidence>
<feature type="compositionally biased region" description="Low complexity" evidence="9">
    <location>
        <begin position="126"/>
        <end position="147"/>
    </location>
</feature>
<comment type="caution">
    <text evidence="7">Lacks conserved residue(s) required for the propagation of feature annotation.</text>
</comment>
<protein>
    <recommendedName>
        <fullName evidence="2 7">Translation initiation factor IF-2</fullName>
    </recommendedName>
</protein>
<evidence type="ECO:0000256" key="5">
    <source>
        <dbReference type="ARBA" id="ARBA00022917"/>
    </source>
</evidence>
<dbReference type="GO" id="GO:0003924">
    <property type="term" value="F:GTPase activity"/>
    <property type="evidence" value="ECO:0007669"/>
    <property type="project" value="UniProtKB-UniRule"/>
</dbReference>
<dbReference type="SUPFAM" id="SSF52156">
    <property type="entry name" value="Initiation factor IF2/eIF5b, domain 3"/>
    <property type="match status" value="1"/>
</dbReference>
<feature type="binding site" evidence="7">
    <location>
        <begin position="484"/>
        <end position="488"/>
    </location>
    <ligand>
        <name>GTP</name>
        <dbReference type="ChEBI" id="CHEBI:37565"/>
    </ligand>
</feature>
<proteinExistence type="inferred from homology"/>
<dbReference type="Gene3D" id="3.40.50.10050">
    <property type="entry name" value="Translation initiation factor IF- 2, domain 3"/>
    <property type="match status" value="1"/>
</dbReference>
<evidence type="ECO:0000256" key="4">
    <source>
        <dbReference type="ARBA" id="ARBA00022741"/>
    </source>
</evidence>
<dbReference type="Proteomes" id="UP000886058">
    <property type="component" value="Unassembled WGS sequence"/>
</dbReference>
<dbReference type="FunFam" id="2.40.30.10:FF:000008">
    <property type="entry name" value="Translation initiation factor IF-2"/>
    <property type="match status" value="1"/>
</dbReference>
<dbReference type="InterPro" id="IPR023115">
    <property type="entry name" value="TIF_IF2_dom3"/>
</dbReference>
<evidence type="ECO:0000256" key="2">
    <source>
        <dbReference type="ARBA" id="ARBA00020675"/>
    </source>
</evidence>
<dbReference type="InterPro" id="IPR036925">
    <property type="entry name" value="TIF_IF2_dom3_sf"/>
</dbReference>
<feature type="domain" description="Tr-type G" evidence="10">
    <location>
        <begin position="428"/>
        <end position="598"/>
    </location>
</feature>
<dbReference type="AlphaFoldDB" id="A0A7C5HGF3"/>
<dbReference type="InterPro" id="IPR000178">
    <property type="entry name" value="TF_IF2_bacterial-like"/>
</dbReference>
<dbReference type="InterPro" id="IPR006847">
    <property type="entry name" value="IF2_N"/>
</dbReference>
<feature type="compositionally biased region" description="Basic and acidic residues" evidence="9">
    <location>
        <begin position="242"/>
        <end position="253"/>
    </location>
</feature>
<dbReference type="EMBL" id="DRSQ01000234">
    <property type="protein sequence ID" value="HHE33121.1"/>
    <property type="molecule type" value="Genomic_DNA"/>
</dbReference>
<dbReference type="CDD" id="cd03692">
    <property type="entry name" value="mtIF2_IVc"/>
    <property type="match status" value="1"/>
</dbReference>
<comment type="caution">
    <text evidence="11">The sequence shown here is derived from an EMBL/GenBank/DDBJ whole genome shotgun (WGS) entry which is preliminary data.</text>
</comment>
<evidence type="ECO:0000256" key="9">
    <source>
        <dbReference type="SAM" id="MobiDB-lite"/>
    </source>
</evidence>
<evidence type="ECO:0000256" key="1">
    <source>
        <dbReference type="ARBA" id="ARBA00007733"/>
    </source>
</evidence>
<evidence type="ECO:0000256" key="8">
    <source>
        <dbReference type="RuleBase" id="RU000644"/>
    </source>
</evidence>
<dbReference type="InterPro" id="IPR027417">
    <property type="entry name" value="P-loop_NTPase"/>
</dbReference>
<dbReference type="GO" id="GO:0005737">
    <property type="term" value="C:cytoplasm"/>
    <property type="evidence" value="ECO:0007669"/>
    <property type="project" value="UniProtKB-SubCell"/>
</dbReference>
<evidence type="ECO:0000259" key="10">
    <source>
        <dbReference type="PROSITE" id="PS51722"/>
    </source>
</evidence>
<dbReference type="InterPro" id="IPR044145">
    <property type="entry name" value="IF2_II"/>
</dbReference>
<dbReference type="FunFam" id="2.40.30.10:FF:000007">
    <property type="entry name" value="Translation initiation factor IF-2"/>
    <property type="match status" value="1"/>
</dbReference>
<dbReference type="SUPFAM" id="SSF52540">
    <property type="entry name" value="P-loop containing nucleoside triphosphate hydrolases"/>
    <property type="match status" value="1"/>
</dbReference>
<dbReference type="Pfam" id="PF04760">
    <property type="entry name" value="IF2_N"/>
    <property type="match status" value="1"/>
</dbReference>
<keyword evidence="6 7" id="KW-0342">GTP-binding</keyword>
<evidence type="ECO:0000313" key="11">
    <source>
        <dbReference type="EMBL" id="HHE33121.1"/>
    </source>
</evidence>
<dbReference type="HAMAP" id="MF_00100_B">
    <property type="entry name" value="IF_2_B"/>
    <property type="match status" value="1"/>
</dbReference>